<dbReference type="AlphaFoldDB" id="A0A1Q8HZX9"/>
<protein>
    <recommendedName>
        <fullName evidence="2">EccD-like transmembrane domain-containing protein</fullName>
    </recommendedName>
</protein>
<comment type="caution">
    <text evidence="3">The sequence shown here is derived from an EMBL/GenBank/DDBJ whole genome shotgun (WGS) entry which is preliminary data.</text>
</comment>
<feature type="transmembrane region" description="Helical" evidence="1">
    <location>
        <begin position="330"/>
        <end position="348"/>
    </location>
</feature>
<reference evidence="3 4" key="1">
    <citation type="submission" date="2016-12" db="EMBL/GenBank/DDBJ databases">
        <title>Genomic comparison of strains in the 'Actinomyces naeslundii' group.</title>
        <authorList>
            <person name="Mughal S.R."/>
            <person name="Do T."/>
            <person name="Gilbert S.C."/>
            <person name="Witherden E.A."/>
            <person name="Didelot X."/>
            <person name="Beighton D."/>
        </authorList>
    </citation>
    <scope>NUCLEOTIDE SEQUENCE [LARGE SCALE GENOMIC DNA]</scope>
    <source>
        <strain evidence="3 4">S64C</strain>
    </source>
</reference>
<feature type="transmembrane region" description="Helical" evidence="1">
    <location>
        <begin position="183"/>
        <end position="203"/>
    </location>
</feature>
<gene>
    <name evidence="3" type="ORF">BKH32_08025</name>
</gene>
<name>A0A1Q8HZX9_9ACTO</name>
<accession>A0A1Q8HZX9</accession>
<keyword evidence="1" id="KW-0472">Membrane</keyword>
<feature type="domain" description="EccD-like transmembrane" evidence="2">
    <location>
        <begin position="100"/>
        <end position="452"/>
    </location>
</feature>
<sequence>MNATSTRVTLVHEGERLDMAARTGVSIGALVPPPKAHQPSGFLITTADGTVVDAEAAVGTDVLEGTVLITTPVRAGLRSYETTDADLESALRASVGETAVVLVAVLCFFLGGLPPLIGHGRLLPTALQIAGACLLMVLLVAAAFRPARQRSAVREALGALTVPLAGGAAGALLAPVSSPDSRLLVALLAMWGTGAAALLLWIARRGASEAVSAGAWLFLAAVGTIVPATGVSRVPVLVVLMALGALGGLLIPGFAVQVPNQQLLDMTQLRVMGRSVRQPTMPPSREVSPRSVSQSVAQTTVSSVALEIAFGSLVLLSLPTTIQTALADGVTAWGARVEIVCVMLLLLLRPRTAHSRVLRLMPRLVVAVAIVLVLVLLWVDGGEGVITRHWSQAVAFIIFLTTAGTFAVGMFLSTVRSAWWGRLGDIFQTLAAVVTLPSAVIAAGLIDVMRQL</sequence>
<evidence type="ECO:0000256" key="1">
    <source>
        <dbReference type="SAM" id="Phobius"/>
    </source>
</evidence>
<dbReference type="EMBL" id="MSGO01000036">
    <property type="protein sequence ID" value="OLL14421.1"/>
    <property type="molecule type" value="Genomic_DNA"/>
</dbReference>
<dbReference type="InterPro" id="IPR044049">
    <property type="entry name" value="EccD_transm"/>
</dbReference>
<feature type="transmembrane region" description="Helical" evidence="1">
    <location>
        <begin position="426"/>
        <end position="446"/>
    </location>
</feature>
<keyword evidence="1" id="KW-0812">Transmembrane</keyword>
<feature type="transmembrane region" description="Helical" evidence="1">
    <location>
        <begin position="360"/>
        <end position="379"/>
    </location>
</feature>
<keyword evidence="1" id="KW-1133">Transmembrane helix</keyword>
<feature type="transmembrane region" description="Helical" evidence="1">
    <location>
        <begin position="234"/>
        <end position="256"/>
    </location>
</feature>
<feature type="transmembrane region" description="Helical" evidence="1">
    <location>
        <begin position="99"/>
        <end position="117"/>
    </location>
</feature>
<evidence type="ECO:0000313" key="3">
    <source>
        <dbReference type="EMBL" id="OLL14421.1"/>
    </source>
</evidence>
<proteinExistence type="predicted"/>
<feature type="transmembrane region" description="Helical" evidence="1">
    <location>
        <begin position="123"/>
        <end position="144"/>
    </location>
</feature>
<feature type="transmembrane region" description="Helical" evidence="1">
    <location>
        <begin position="156"/>
        <end position="177"/>
    </location>
</feature>
<feature type="transmembrane region" description="Helical" evidence="1">
    <location>
        <begin position="295"/>
        <end position="318"/>
    </location>
</feature>
<organism evidence="3 4">
    <name type="scientific">Actinomyces oris</name>
    <dbReference type="NCBI Taxonomy" id="544580"/>
    <lineage>
        <taxon>Bacteria</taxon>
        <taxon>Bacillati</taxon>
        <taxon>Actinomycetota</taxon>
        <taxon>Actinomycetes</taxon>
        <taxon>Actinomycetales</taxon>
        <taxon>Actinomycetaceae</taxon>
        <taxon>Actinomyces</taxon>
    </lineage>
</organism>
<dbReference type="Pfam" id="PF19053">
    <property type="entry name" value="EccD"/>
    <property type="match status" value="1"/>
</dbReference>
<dbReference type="Proteomes" id="UP000185736">
    <property type="component" value="Unassembled WGS sequence"/>
</dbReference>
<feature type="transmembrane region" description="Helical" evidence="1">
    <location>
        <begin position="391"/>
        <end position="414"/>
    </location>
</feature>
<dbReference type="RefSeq" id="WP_075249452.1">
    <property type="nucleotide sequence ID" value="NZ_MSGO01000036.1"/>
</dbReference>
<evidence type="ECO:0000313" key="4">
    <source>
        <dbReference type="Proteomes" id="UP000185736"/>
    </source>
</evidence>
<evidence type="ECO:0000259" key="2">
    <source>
        <dbReference type="Pfam" id="PF19053"/>
    </source>
</evidence>
<feature type="transmembrane region" description="Helical" evidence="1">
    <location>
        <begin position="210"/>
        <end position="228"/>
    </location>
</feature>